<dbReference type="InterPro" id="IPR043504">
    <property type="entry name" value="Peptidase_S1_PA_chymotrypsin"/>
</dbReference>
<feature type="signal peptide" evidence="6">
    <location>
        <begin position="1"/>
        <end position="21"/>
    </location>
</feature>
<dbReference type="GO" id="GO:0006508">
    <property type="term" value="P:proteolysis"/>
    <property type="evidence" value="ECO:0007669"/>
    <property type="project" value="UniProtKB-KW"/>
</dbReference>
<evidence type="ECO:0000256" key="4">
    <source>
        <dbReference type="ARBA" id="ARBA00022825"/>
    </source>
</evidence>
<dbReference type="GO" id="GO:0004252">
    <property type="term" value="F:serine-type endopeptidase activity"/>
    <property type="evidence" value="ECO:0007669"/>
    <property type="project" value="InterPro"/>
</dbReference>
<dbReference type="SUPFAM" id="SSF50494">
    <property type="entry name" value="Trypsin-like serine proteases"/>
    <property type="match status" value="1"/>
</dbReference>
<feature type="domain" description="Peptidase S1" evidence="7">
    <location>
        <begin position="45"/>
        <end position="281"/>
    </location>
</feature>
<keyword evidence="5" id="KW-1015">Disulfide bond</keyword>
<dbReference type="AlphaFoldDB" id="A0A7E4UTY9"/>
<dbReference type="SMART" id="SM00020">
    <property type="entry name" value="Tryp_SPc"/>
    <property type="match status" value="1"/>
</dbReference>
<sequence length="290" mass="31366">MFLNTHLFIIAATCIIAVSTGNRGRDCKSIKQIPKQHVGGFKPRIVGGFIPRIHSLPFVAYLMMFDRQGNSTPCTGSIIAPRYVLTALHCLIYADSHARMTLVEVQKRMIVKVGSLYKEKGRKYSVVAHYMPPIRPGSDFQDIVLLKLNRAINFIKGKTAPVVLGRWLPKVNETLTIAGHGDRVVNGRGAKVSPYVLANVTVLGAQYNGNIVSGFWTYGDGEGASPGDSGGPALKVVNGQYVQVGMIAVGGTYDTSDHGACVVGLYLAIAPYCDFIQTKTNGAARCRHVD</sequence>
<dbReference type="Pfam" id="PF00089">
    <property type="entry name" value="Trypsin"/>
    <property type="match status" value="1"/>
</dbReference>
<evidence type="ECO:0000256" key="1">
    <source>
        <dbReference type="ARBA" id="ARBA00007664"/>
    </source>
</evidence>
<feature type="chain" id="PRO_5028857253" evidence="6">
    <location>
        <begin position="22"/>
        <end position="290"/>
    </location>
</feature>
<dbReference type="InterPro" id="IPR009003">
    <property type="entry name" value="Peptidase_S1_PA"/>
</dbReference>
<dbReference type="InterPro" id="IPR050430">
    <property type="entry name" value="Peptidase_S1"/>
</dbReference>
<accession>A0A7E4UTY9</accession>
<protein>
    <submittedName>
        <fullName evidence="9">Peptidase S1 domain-containing protein</fullName>
    </submittedName>
</protein>
<dbReference type="PANTHER" id="PTHR24276">
    <property type="entry name" value="POLYSERASE-RELATED"/>
    <property type="match status" value="1"/>
</dbReference>
<evidence type="ECO:0000259" key="7">
    <source>
        <dbReference type="PROSITE" id="PS50240"/>
    </source>
</evidence>
<evidence type="ECO:0000256" key="5">
    <source>
        <dbReference type="ARBA" id="ARBA00023157"/>
    </source>
</evidence>
<evidence type="ECO:0000313" key="8">
    <source>
        <dbReference type="Proteomes" id="UP000492821"/>
    </source>
</evidence>
<keyword evidence="6" id="KW-0732">Signal</keyword>
<dbReference type="WBParaSite" id="Pan_g12481.t1">
    <property type="protein sequence ID" value="Pan_g12481.t1"/>
    <property type="gene ID" value="Pan_g12481"/>
</dbReference>
<reference evidence="8" key="1">
    <citation type="journal article" date="2013" name="Genetics">
        <title>The draft genome and transcriptome of Panagrellus redivivus are shaped by the harsh demands of a free-living lifestyle.</title>
        <authorList>
            <person name="Srinivasan J."/>
            <person name="Dillman A.R."/>
            <person name="Macchietto M.G."/>
            <person name="Heikkinen L."/>
            <person name="Lakso M."/>
            <person name="Fracchia K.M."/>
            <person name="Antoshechkin I."/>
            <person name="Mortazavi A."/>
            <person name="Wong G."/>
            <person name="Sternberg P.W."/>
        </authorList>
    </citation>
    <scope>NUCLEOTIDE SEQUENCE [LARGE SCALE GENOMIC DNA]</scope>
    <source>
        <strain evidence="8">MT8872</strain>
    </source>
</reference>
<evidence type="ECO:0000256" key="3">
    <source>
        <dbReference type="ARBA" id="ARBA00022801"/>
    </source>
</evidence>
<keyword evidence="8" id="KW-1185">Reference proteome</keyword>
<dbReference type="InterPro" id="IPR001254">
    <property type="entry name" value="Trypsin_dom"/>
</dbReference>
<dbReference type="PANTHER" id="PTHR24276:SF98">
    <property type="entry name" value="FI18310P1-RELATED"/>
    <property type="match status" value="1"/>
</dbReference>
<evidence type="ECO:0000256" key="6">
    <source>
        <dbReference type="SAM" id="SignalP"/>
    </source>
</evidence>
<dbReference type="PRINTS" id="PR00722">
    <property type="entry name" value="CHYMOTRYPSIN"/>
</dbReference>
<proteinExistence type="inferred from homology"/>
<dbReference type="InterPro" id="IPR001314">
    <property type="entry name" value="Peptidase_S1A"/>
</dbReference>
<keyword evidence="3" id="KW-0378">Hydrolase</keyword>
<dbReference type="PROSITE" id="PS50240">
    <property type="entry name" value="TRYPSIN_DOM"/>
    <property type="match status" value="1"/>
</dbReference>
<keyword evidence="4" id="KW-0720">Serine protease</keyword>
<dbReference type="Gene3D" id="2.40.10.10">
    <property type="entry name" value="Trypsin-like serine proteases"/>
    <property type="match status" value="1"/>
</dbReference>
<comment type="similarity">
    <text evidence="1">Belongs to the peptidase S1 family.</text>
</comment>
<keyword evidence="2" id="KW-0645">Protease</keyword>
<organism evidence="8 9">
    <name type="scientific">Panagrellus redivivus</name>
    <name type="common">Microworm</name>
    <dbReference type="NCBI Taxonomy" id="6233"/>
    <lineage>
        <taxon>Eukaryota</taxon>
        <taxon>Metazoa</taxon>
        <taxon>Ecdysozoa</taxon>
        <taxon>Nematoda</taxon>
        <taxon>Chromadorea</taxon>
        <taxon>Rhabditida</taxon>
        <taxon>Tylenchina</taxon>
        <taxon>Panagrolaimomorpha</taxon>
        <taxon>Panagrolaimoidea</taxon>
        <taxon>Panagrolaimidae</taxon>
        <taxon>Panagrellus</taxon>
    </lineage>
</organism>
<reference evidence="9" key="2">
    <citation type="submission" date="2020-10" db="UniProtKB">
        <authorList>
            <consortium name="WormBaseParasite"/>
        </authorList>
    </citation>
    <scope>IDENTIFICATION</scope>
</reference>
<name>A0A7E4UTY9_PANRE</name>
<evidence type="ECO:0000256" key="2">
    <source>
        <dbReference type="ARBA" id="ARBA00022670"/>
    </source>
</evidence>
<dbReference type="Proteomes" id="UP000492821">
    <property type="component" value="Unassembled WGS sequence"/>
</dbReference>
<evidence type="ECO:0000313" key="9">
    <source>
        <dbReference type="WBParaSite" id="Pan_g12481.t1"/>
    </source>
</evidence>